<dbReference type="InterPro" id="IPR007527">
    <property type="entry name" value="Znf_SWIM"/>
</dbReference>
<evidence type="ECO:0000313" key="8">
    <source>
        <dbReference type="Proteomes" id="UP000694861"/>
    </source>
</evidence>
<evidence type="ECO:0000256" key="2">
    <source>
        <dbReference type="ARBA" id="ARBA00022771"/>
    </source>
</evidence>
<evidence type="ECO:0000256" key="4">
    <source>
        <dbReference type="PROSITE-ProRule" id="PRU00047"/>
    </source>
</evidence>
<feature type="compositionally biased region" description="Basic and acidic residues" evidence="5">
    <location>
        <begin position="226"/>
        <end position="235"/>
    </location>
</feature>
<dbReference type="PROSITE" id="PS50966">
    <property type="entry name" value="ZF_SWIM"/>
    <property type="match status" value="1"/>
</dbReference>
<feature type="domain" description="SWIM-type" evidence="7">
    <location>
        <begin position="684"/>
        <end position="716"/>
    </location>
</feature>
<dbReference type="InterPro" id="IPR004332">
    <property type="entry name" value="Transposase_MuDR"/>
</dbReference>
<evidence type="ECO:0000259" key="6">
    <source>
        <dbReference type="PROSITE" id="PS50158"/>
    </source>
</evidence>
<dbReference type="InterPro" id="IPR058594">
    <property type="entry name" value="PB1-like_dom_pln"/>
</dbReference>
<feature type="compositionally biased region" description="Polar residues" evidence="5">
    <location>
        <begin position="198"/>
        <end position="209"/>
    </location>
</feature>
<dbReference type="GeneID" id="103327530"/>
<dbReference type="Pfam" id="PF26130">
    <property type="entry name" value="PB1-like"/>
    <property type="match status" value="1"/>
</dbReference>
<accession>A0ABM0NPZ4</accession>
<protein>
    <submittedName>
        <fullName evidence="9">Uncharacterized protein LOC103327530</fullName>
    </submittedName>
</protein>
<evidence type="ECO:0000259" key="7">
    <source>
        <dbReference type="PROSITE" id="PS50966"/>
    </source>
</evidence>
<feature type="region of interest" description="Disordered" evidence="5">
    <location>
        <begin position="760"/>
        <end position="784"/>
    </location>
</feature>
<sequence>MVVLRESGGCQPIYKDADEVVTFKFFHGGKLVKNRKDSQWSYLGGEVSWFDYCEVDYMSMLELFGMAKDLGYDDGYDVSFYGEEFGTSRLIQIISDSTLLACMSMVPKSNSRVVVLYLKVVSLTSSQVGNDSSDKEYSCSENDDSSDPDFEDSDYAQSDEEIELVKNDDKWFEGYVDHSIFDNDPNAEQNDESDNGEESPTLTCPNSSQSEDDAVGEVRRKKKRMPKGEDFRPEIDMGNPSFKIGLRFATAELFRKAVRIYSINCGRELIFMHNDRNKIRAVCEEGCPFVIYASSVSGSTYLQVKTFNPTHVCSKGTKNIHATAGWLAERYSGQLRLNPNWTASSFVEQVHQDYGYRPSRATVYRARAMAVDIVEGSYSKQYEVLWEYCHELRTRNVGSTVIIKSEMEGDRPRFQRIYICLAACKKGFLDGCRPVVCLDGCHVKGPHPGQVLSAMGVDANNGMFPLAYAYVEIESNSTWLWFLELLSGDLNITNSHGYVFMTDKQKGLIDAVDTLFPQAEHRHCLKHLYGNFYLEHRGLALKHQMEAIARATTVPWFHAEMTKMLQLSKPAHDWLMEKDPRHWSRAYFKSDSKCDMLMNNLCEAFNRSILDARDKPILTMLERIRLYIMLLMAGRRVLCEKWHGQVGPRIRKILEKNKAKAQWCIPKAAGQNQFEVMHHSGRTFAVDLNGHSCSCHAWDLNGIPCLHACAAISWFHGNPEDFCDAVYKKEAYLRAYQPMIMPMTSQDQWMKVNLPPLLPPKYHKQPGRPKKTRKQAVEEPKLPSNPYKLPRYGIPLKCANCGGEGHNRSSCKEPRNPNIKPTRKRNIAKDKLAVSATVSTMFSLIKILYHGNF</sequence>
<keyword evidence="1" id="KW-0479">Metal-binding</keyword>
<keyword evidence="3" id="KW-0862">Zinc</keyword>
<evidence type="ECO:0000256" key="1">
    <source>
        <dbReference type="ARBA" id="ARBA00022723"/>
    </source>
</evidence>
<dbReference type="Pfam" id="PF03108">
    <property type="entry name" value="DBD_Tnp_Mut"/>
    <property type="match status" value="1"/>
</dbReference>
<feature type="domain" description="CCHC-type" evidence="6">
    <location>
        <begin position="797"/>
        <end position="813"/>
    </location>
</feature>
<dbReference type="Pfam" id="PF10551">
    <property type="entry name" value="MULE"/>
    <property type="match status" value="1"/>
</dbReference>
<gene>
    <name evidence="9" type="primary">LOC103327530</name>
</gene>
<dbReference type="Pfam" id="PF04434">
    <property type="entry name" value="SWIM"/>
    <property type="match status" value="1"/>
</dbReference>
<dbReference type="PANTHER" id="PTHR31973:SF199">
    <property type="entry name" value="SWIM-TYPE DOMAIN-CONTAINING PROTEIN"/>
    <property type="match status" value="1"/>
</dbReference>
<feature type="region of interest" description="Disordered" evidence="5">
    <location>
        <begin position="805"/>
        <end position="825"/>
    </location>
</feature>
<keyword evidence="8" id="KW-1185">Reference proteome</keyword>
<dbReference type="InterPro" id="IPR001878">
    <property type="entry name" value="Znf_CCHC"/>
</dbReference>
<dbReference type="InterPro" id="IPR006564">
    <property type="entry name" value="Znf_PMZ"/>
</dbReference>
<proteinExistence type="predicted"/>
<evidence type="ECO:0000256" key="3">
    <source>
        <dbReference type="ARBA" id="ARBA00022833"/>
    </source>
</evidence>
<dbReference type="Proteomes" id="UP000694861">
    <property type="component" value="Linkage group LG4"/>
</dbReference>
<dbReference type="PANTHER" id="PTHR31973">
    <property type="entry name" value="POLYPROTEIN, PUTATIVE-RELATED"/>
    <property type="match status" value="1"/>
</dbReference>
<feature type="compositionally biased region" description="Acidic residues" evidence="5">
    <location>
        <begin position="141"/>
        <end position="156"/>
    </location>
</feature>
<feature type="compositionally biased region" description="Basic residues" evidence="5">
    <location>
        <begin position="761"/>
        <end position="774"/>
    </location>
</feature>
<evidence type="ECO:0000256" key="5">
    <source>
        <dbReference type="SAM" id="MobiDB-lite"/>
    </source>
</evidence>
<reference evidence="9" key="2">
    <citation type="submission" date="2025-08" db="UniProtKB">
        <authorList>
            <consortium name="RefSeq"/>
        </authorList>
    </citation>
    <scope>IDENTIFICATION</scope>
</reference>
<dbReference type="SMART" id="SM00575">
    <property type="entry name" value="ZnF_PMZ"/>
    <property type="match status" value="1"/>
</dbReference>
<feature type="compositionally biased region" description="Basic and acidic residues" evidence="5">
    <location>
        <begin position="805"/>
        <end position="815"/>
    </location>
</feature>
<keyword evidence="2 4" id="KW-0863">Zinc-finger</keyword>
<dbReference type="PROSITE" id="PS50158">
    <property type="entry name" value="ZF_CCHC"/>
    <property type="match status" value="1"/>
</dbReference>
<dbReference type="RefSeq" id="XP_008228083.1">
    <property type="nucleotide sequence ID" value="XM_008229861.1"/>
</dbReference>
<dbReference type="InterPro" id="IPR018289">
    <property type="entry name" value="MULE_transposase_dom"/>
</dbReference>
<evidence type="ECO:0000313" key="9">
    <source>
        <dbReference type="RefSeq" id="XP_008228083.1"/>
    </source>
</evidence>
<feature type="region of interest" description="Disordered" evidence="5">
    <location>
        <begin position="182"/>
        <end position="236"/>
    </location>
</feature>
<reference evidence="8" key="1">
    <citation type="journal article" date="2012" name="Nat. Commun.">
        <title>The genome of Prunus mume.</title>
        <authorList>
            <person name="Zhang Q."/>
            <person name="Chen W."/>
            <person name="Sun L."/>
            <person name="Zhao F."/>
            <person name="Huang B."/>
            <person name="Yang W."/>
            <person name="Tao Y."/>
            <person name="Wang J."/>
            <person name="Yuan Z."/>
            <person name="Fan G."/>
            <person name="Xing Z."/>
            <person name="Han C."/>
            <person name="Pan H."/>
            <person name="Zhong X."/>
            <person name="Shi W."/>
            <person name="Liang X."/>
            <person name="Du D."/>
            <person name="Sun F."/>
            <person name="Xu Z."/>
            <person name="Hao R."/>
            <person name="Lv T."/>
            <person name="Lv Y."/>
            <person name="Zheng Z."/>
            <person name="Sun M."/>
            <person name="Luo L."/>
            <person name="Cai M."/>
            <person name="Gao Y."/>
            <person name="Wang J."/>
            <person name="Yin Y."/>
            <person name="Xu X."/>
            <person name="Cheng T."/>
            <person name="Wang J."/>
        </authorList>
    </citation>
    <scope>NUCLEOTIDE SEQUENCE [LARGE SCALE GENOMIC DNA]</scope>
</reference>
<organism evidence="8 9">
    <name type="scientific">Prunus mume</name>
    <name type="common">Japanese apricot</name>
    <name type="synonym">Armeniaca mume</name>
    <dbReference type="NCBI Taxonomy" id="102107"/>
    <lineage>
        <taxon>Eukaryota</taxon>
        <taxon>Viridiplantae</taxon>
        <taxon>Streptophyta</taxon>
        <taxon>Embryophyta</taxon>
        <taxon>Tracheophyta</taxon>
        <taxon>Spermatophyta</taxon>
        <taxon>Magnoliopsida</taxon>
        <taxon>eudicotyledons</taxon>
        <taxon>Gunneridae</taxon>
        <taxon>Pentapetalae</taxon>
        <taxon>rosids</taxon>
        <taxon>fabids</taxon>
        <taxon>Rosales</taxon>
        <taxon>Rosaceae</taxon>
        <taxon>Amygdaloideae</taxon>
        <taxon>Amygdaleae</taxon>
        <taxon>Prunus</taxon>
    </lineage>
</organism>
<name>A0ABM0NPZ4_PRUMU</name>
<feature type="region of interest" description="Disordered" evidence="5">
    <location>
        <begin position="127"/>
        <end position="156"/>
    </location>
</feature>